<accession>A0A9N9LGT5</accession>
<dbReference type="Proteomes" id="UP000701801">
    <property type="component" value="Unassembled WGS sequence"/>
</dbReference>
<proteinExistence type="predicted"/>
<evidence type="ECO:0000313" key="3">
    <source>
        <dbReference type="Proteomes" id="UP000701801"/>
    </source>
</evidence>
<dbReference type="AlphaFoldDB" id="A0A9N9LGT5"/>
<protein>
    <submittedName>
        <fullName evidence="2">Uncharacterized protein</fullName>
    </submittedName>
</protein>
<evidence type="ECO:0000313" key="2">
    <source>
        <dbReference type="EMBL" id="CAG8972322.1"/>
    </source>
</evidence>
<reference evidence="2" key="1">
    <citation type="submission" date="2021-07" db="EMBL/GenBank/DDBJ databases">
        <authorList>
            <person name="Durling M."/>
        </authorList>
    </citation>
    <scope>NUCLEOTIDE SEQUENCE</scope>
</reference>
<organism evidence="2 3">
    <name type="scientific">Hymenoscyphus albidus</name>
    <dbReference type="NCBI Taxonomy" id="595503"/>
    <lineage>
        <taxon>Eukaryota</taxon>
        <taxon>Fungi</taxon>
        <taxon>Dikarya</taxon>
        <taxon>Ascomycota</taxon>
        <taxon>Pezizomycotina</taxon>
        <taxon>Leotiomycetes</taxon>
        <taxon>Helotiales</taxon>
        <taxon>Helotiaceae</taxon>
        <taxon>Hymenoscyphus</taxon>
    </lineage>
</organism>
<gene>
    <name evidence="2" type="ORF">HYALB_00001725</name>
</gene>
<comment type="caution">
    <text evidence="2">The sequence shown here is derived from an EMBL/GenBank/DDBJ whole genome shotgun (WGS) entry which is preliminary data.</text>
</comment>
<name>A0A9N9LGT5_9HELO</name>
<dbReference type="OrthoDB" id="3431918at2759"/>
<keyword evidence="3" id="KW-1185">Reference proteome</keyword>
<feature type="region of interest" description="Disordered" evidence="1">
    <location>
        <begin position="1"/>
        <end position="34"/>
    </location>
</feature>
<evidence type="ECO:0000256" key="1">
    <source>
        <dbReference type="SAM" id="MobiDB-lite"/>
    </source>
</evidence>
<dbReference type="EMBL" id="CAJVRM010000041">
    <property type="protein sequence ID" value="CAG8972322.1"/>
    <property type="molecule type" value="Genomic_DNA"/>
</dbReference>
<sequence>MAGTKNKVLKTGNQNSKADIGGRPPKNKGQQEMKEKVRLATLKFDNHRKFVEEKKKKLEWLTHSYDNDADPQYKEENERLKKEVEGLVGNLMKYDMEFNRVAREEQASSSELPHIDLTGPDSSFGQLNTEDDADCQALFTPEQAREATGQGYGGKIVAWKKQIQSKPVIIMYGPRSAAKFECSTADIEEIDVTTPKFGPENRLGDEKVGRKLIRRKREFKAIQGLAYSCVVDDLKPKEKGEKGKRPPPLQIWVRWEISGKIADVWEIRSSIRHLWNSPNACDEYIYLAAKYHAARHQEWLDSRRQRQGKYISRTLAPGLGGLGNHTTNPSPHDAMLKYREQWCALEGIDSQKMDAAAKANFLLTWNLIEFRL</sequence>